<evidence type="ECO:0000256" key="4">
    <source>
        <dbReference type="ARBA" id="ARBA00047942"/>
    </source>
</evidence>
<keyword evidence="2 8" id="KW-0489">Methyltransferase</keyword>
<dbReference type="InterPro" id="IPR046816">
    <property type="entry name" value="MmeI_Mtase"/>
</dbReference>
<dbReference type="Pfam" id="PF20465">
    <property type="entry name" value="MmeI_hel"/>
    <property type="match status" value="1"/>
</dbReference>
<comment type="catalytic activity">
    <reaction evidence="4">
        <text>a 2'-deoxyadenosine in DNA + S-adenosyl-L-methionine = an N(6)-methyl-2'-deoxyadenosine in DNA + S-adenosyl-L-homocysteine + H(+)</text>
        <dbReference type="Rhea" id="RHEA:15197"/>
        <dbReference type="Rhea" id="RHEA-COMP:12418"/>
        <dbReference type="Rhea" id="RHEA-COMP:12419"/>
        <dbReference type="ChEBI" id="CHEBI:15378"/>
        <dbReference type="ChEBI" id="CHEBI:57856"/>
        <dbReference type="ChEBI" id="CHEBI:59789"/>
        <dbReference type="ChEBI" id="CHEBI:90615"/>
        <dbReference type="ChEBI" id="CHEBI:90616"/>
        <dbReference type="EC" id="2.1.1.72"/>
    </reaction>
</comment>
<dbReference type="InterPro" id="IPR029063">
    <property type="entry name" value="SAM-dependent_MTases_sf"/>
</dbReference>
<dbReference type="STRING" id="1058.SAMN05421783_12941"/>
<dbReference type="GO" id="GO:0009007">
    <property type="term" value="F:site-specific DNA-methyltransferase (adenine-specific) activity"/>
    <property type="evidence" value="ECO:0007669"/>
    <property type="project" value="UniProtKB-EC"/>
</dbReference>
<gene>
    <name evidence="8" type="ORF">SAMN05421783_12941</name>
</gene>
<protein>
    <recommendedName>
        <fullName evidence="1">site-specific DNA-methyltransferase (adenine-specific)</fullName>
        <ecNumber evidence="1">2.1.1.72</ecNumber>
    </recommendedName>
</protein>
<dbReference type="EC" id="2.1.1.72" evidence="1"/>
<evidence type="ECO:0000256" key="1">
    <source>
        <dbReference type="ARBA" id="ARBA00011900"/>
    </source>
</evidence>
<dbReference type="RefSeq" id="WP_093037177.1">
    <property type="nucleotide sequence ID" value="NZ_FNNZ01000029.1"/>
</dbReference>
<dbReference type="PANTHER" id="PTHR33841">
    <property type="entry name" value="DNA METHYLTRANSFERASE YEEA-RELATED"/>
    <property type="match status" value="1"/>
</dbReference>
<accession>A0A1H3C2I8</accession>
<dbReference type="EMBL" id="FNNZ01000029">
    <property type="protein sequence ID" value="SDX48382.1"/>
    <property type="molecule type" value="Genomic_DNA"/>
</dbReference>
<dbReference type="AlphaFoldDB" id="A0A1H3C2I8"/>
<sequence length="967" mass="107346">MSPDDFIAKWQGVTLTERASAQEHFIDICRMLGEQTPTEADPTGTRYAFEKGADKAGGGDGWADVWKRRHFGWEYKRPGGDLKKAFKQLQLYTPALEYPPLLIVSDIQSIVIHTAFTGLVPAVHVLTLEDLRDSTKRRLLKDAFTDPDRLRPDLTRAALTETAAGQFGDLAQVWRSRGHDPFQVAHFSQQVLFCLFAEDIGLLPSQLFTQLVTAGLRDPAGSKAMLEDLFGAMATGGRIGFTSIDWFNGGLFAARDALPLEKADLQQLLDLAALDWSAIQPSIFGTLFERGLDPEKRAQLGAHYTDEPSIMRLVDPAVLDPLRDEWAAVREQIAALMEKAAAATKDGGAATKARFAAQSLFQGFLERLRRFRVLDPACGSGNFLLLSLLGLKDLEHLVLLEAEGLGLPRGFPMVGPENVLGIELNPYAAELARVTIWIGEIQWMLGHGFSLSKNPILKPLDTIQQRDAVVNPDGTELEWPDADAIVGNPPFLGDKKMLGALGEEYVTQLRKLYSGRVPGGADLVTYWFEKARAQIEAGRVRYAGLVATQAIRKGSNRVVLERISNSGRIFQAWSDEPWVNEGAAVRVSLVAFSRKDHPGLAHLNGCAVDGIEPDLTAIAEGLRFGAASKLAENARTSFQGSKKVGSFDIPYHVARDWLRKPNPNNRSNAEVLFPYCNGIDITRRSRDVWIVDFGLILSVDNASLYELPFEHVLNVVKPERDENRRDTRRKNWWRHGDGQPAMRAAVSRLRRFLVTPEVSRHRIFAWLPQPVLADSKIMVIAREDDATFGILQSRIHELWSLRQGGRHGVGNDPRYSPSKTFDTFPFPEGLTPADTAGPTETLDTGVILPTVAPERRAAALAIADAAHRLNQLRENWLNPPEWVDRVPEVVPGYPDRIIPKPEHVAELKKRTLTNLYNARPTWLDNAHKALDATVAAAYEWSDYSPDMSEEEILARLLALNLERSSGG</sequence>
<keyword evidence="9" id="KW-1185">Reference proteome</keyword>
<dbReference type="Pfam" id="PF20473">
    <property type="entry name" value="MmeI_Mtase"/>
    <property type="match status" value="1"/>
</dbReference>
<dbReference type="GO" id="GO:0003676">
    <property type="term" value="F:nucleic acid binding"/>
    <property type="evidence" value="ECO:0007669"/>
    <property type="project" value="InterPro"/>
</dbReference>
<feature type="domain" description="MmeI-like DNA-methyltransferase" evidence="7">
    <location>
        <begin position="360"/>
        <end position="596"/>
    </location>
</feature>
<evidence type="ECO:0000256" key="3">
    <source>
        <dbReference type="ARBA" id="ARBA00022679"/>
    </source>
</evidence>
<dbReference type="Pfam" id="PF20466">
    <property type="entry name" value="MmeI_TRD"/>
    <property type="match status" value="1"/>
</dbReference>
<dbReference type="PROSITE" id="PS00092">
    <property type="entry name" value="N6_MTASE"/>
    <property type="match status" value="1"/>
</dbReference>
<dbReference type="SUPFAM" id="SSF53335">
    <property type="entry name" value="S-adenosyl-L-methionine-dependent methyltransferases"/>
    <property type="match status" value="1"/>
</dbReference>
<dbReference type="PRINTS" id="PR00507">
    <property type="entry name" value="N12N6MTFRASE"/>
</dbReference>
<feature type="domain" description="MmeI-like helicase spacer" evidence="5">
    <location>
        <begin position="183"/>
        <end position="252"/>
    </location>
</feature>
<dbReference type="InterPro" id="IPR050953">
    <property type="entry name" value="N4_N6_ade-DNA_methylase"/>
</dbReference>
<organism evidence="8 9">
    <name type="scientific">Thiocapsa roseopersicina</name>
    <dbReference type="NCBI Taxonomy" id="1058"/>
    <lineage>
        <taxon>Bacteria</taxon>
        <taxon>Pseudomonadati</taxon>
        <taxon>Pseudomonadota</taxon>
        <taxon>Gammaproteobacteria</taxon>
        <taxon>Chromatiales</taxon>
        <taxon>Chromatiaceae</taxon>
        <taxon>Thiocapsa</taxon>
    </lineage>
</organism>
<dbReference type="Gene3D" id="3.40.50.150">
    <property type="entry name" value="Vaccinia Virus protein VP39"/>
    <property type="match status" value="1"/>
</dbReference>
<evidence type="ECO:0000313" key="9">
    <source>
        <dbReference type="Proteomes" id="UP000198816"/>
    </source>
</evidence>
<dbReference type="InterPro" id="IPR046819">
    <property type="entry name" value="MmeI_hel"/>
</dbReference>
<dbReference type="Proteomes" id="UP000198816">
    <property type="component" value="Unassembled WGS sequence"/>
</dbReference>
<evidence type="ECO:0000259" key="7">
    <source>
        <dbReference type="Pfam" id="PF20473"/>
    </source>
</evidence>
<proteinExistence type="predicted"/>
<name>A0A1H3C2I8_THIRO</name>
<evidence type="ECO:0000259" key="5">
    <source>
        <dbReference type="Pfam" id="PF20465"/>
    </source>
</evidence>
<dbReference type="OrthoDB" id="9782445at2"/>
<keyword evidence="3" id="KW-0808">Transferase</keyword>
<dbReference type="GO" id="GO:0032259">
    <property type="term" value="P:methylation"/>
    <property type="evidence" value="ECO:0007669"/>
    <property type="project" value="UniProtKB-KW"/>
</dbReference>
<feature type="domain" description="MmeI-like target recognition" evidence="6">
    <location>
        <begin position="764"/>
        <end position="828"/>
    </location>
</feature>
<evidence type="ECO:0000256" key="2">
    <source>
        <dbReference type="ARBA" id="ARBA00022603"/>
    </source>
</evidence>
<dbReference type="InterPro" id="IPR002052">
    <property type="entry name" value="DNA_methylase_N6_adenine_CS"/>
</dbReference>
<reference evidence="9" key="1">
    <citation type="submission" date="2016-10" db="EMBL/GenBank/DDBJ databases">
        <authorList>
            <person name="Varghese N."/>
            <person name="Submissions S."/>
        </authorList>
    </citation>
    <scope>NUCLEOTIDE SEQUENCE [LARGE SCALE GENOMIC DNA]</scope>
    <source>
        <strain evidence="9">DSM 217</strain>
    </source>
</reference>
<dbReference type="PANTHER" id="PTHR33841:SF1">
    <property type="entry name" value="DNA METHYLTRANSFERASE A"/>
    <property type="match status" value="1"/>
</dbReference>
<evidence type="ECO:0000259" key="6">
    <source>
        <dbReference type="Pfam" id="PF20466"/>
    </source>
</evidence>
<dbReference type="InterPro" id="IPR046820">
    <property type="entry name" value="MmeI_TRD"/>
</dbReference>
<evidence type="ECO:0000313" key="8">
    <source>
        <dbReference type="EMBL" id="SDX48382.1"/>
    </source>
</evidence>